<evidence type="ECO:0000256" key="7">
    <source>
        <dbReference type="ARBA" id="ARBA00022475"/>
    </source>
</evidence>
<evidence type="ECO:0000256" key="5">
    <source>
        <dbReference type="ARBA" id="ARBA00022448"/>
    </source>
</evidence>
<evidence type="ECO:0000313" key="15">
    <source>
        <dbReference type="Proteomes" id="UP001060112"/>
    </source>
</evidence>
<feature type="transmembrane region" description="Helical" evidence="13">
    <location>
        <begin position="158"/>
        <end position="180"/>
    </location>
</feature>
<comment type="similarity">
    <text evidence="3">Belongs to the multi antimicrobial extrusion (MATE) (TC 2.A.66.1) family.</text>
</comment>
<feature type="transmembrane region" description="Helical" evidence="13">
    <location>
        <begin position="102"/>
        <end position="120"/>
    </location>
</feature>
<comment type="function">
    <text evidence="1">Multidrug efflux pump.</text>
</comment>
<evidence type="ECO:0000256" key="12">
    <source>
        <dbReference type="ARBA" id="ARBA00031636"/>
    </source>
</evidence>
<gene>
    <name evidence="14" type="ORF">NMU03_03375</name>
</gene>
<evidence type="ECO:0000256" key="4">
    <source>
        <dbReference type="ARBA" id="ARBA00020268"/>
    </source>
</evidence>
<evidence type="ECO:0000256" key="6">
    <source>
        <dbReference type="ARBA" id="ARBA00022449"/>
    </source>
</evidence>
<evidence type="ECO:0000256" key="13">
    <source>
        <dbReference type="SAM" id="Phobius"/>
    </source>
</evidence>
<keyword evidence="15" id="KW-1185">Reference proteome</keyword>
<dbReference type="InterPro" id="IPR050222">
    <property type="entry name" value="MATE_MdtK"/>
</dbReference>
<reference evidence="14" key="1">
    <citation type="submission" date="2022-07" db="EMBL/GenBank/DDBJ databases">
        <title>Faecal culturing of patients with breast cancer.</title>
        <authorList>
            <person name="Teng N.M.Y."/>
            <person name="Kiu R."/>
            <person name="Evans R."/>
            <person name="Baker D.J."/>
            <person name="Zenner C."/>
            <person name="Robinson S.D."/>
            <person name="Hall L.J."/>
        </authorList>
    </citation>
    <scope>NUCLEOTIDE SEQUENCE</scope>
    <source>
        <strain evidence="14">LH1062</strain>
    </source>
</reference>
<dbReference type="NCBIfam" id="TIGR00797">
    <property type="entry name" value="matE"/>
    <property type="match status" value="1"/>
</dbReference>
<proteinExistence type="inferred from homology"/>
<dbReference type="Proteomes" id="UP001060112">
    <property type="component" value="Chromosome"/>
</dbReference>
<dbReference type="Pfam" id="PF01554">
    <property type="entry name" value="MatE"/>
    <property type="match status" value="2"/>
</dbReference>
<feature type="transmembrane region" description="Helical" evidence="13">
    <location>
        <begin position="63"/>
        <end position="82"/>
    </location>
</feature>
<organism evidence="14 15">
    <name type="scientific">Allocoprobacillus halotolerans</name>
    <dbReference type="NCBI Taxonomy" id="2944914"/>
    <lineage>
        <taxon>Bacteria</taxon>
        <taxon>Bacillati</taxon>
        <taxon>Bacillota</taxon>
        <taxon>Erysipelotrichia</taxon>
        <taxon>Erysipelotrichales</taxon>
        <taxon>Erysipelotrichaceae</taxon>
        <taxon>Allocoprobacillus</taxon>
    </lineage>
</organism>
<keyword evidence="7" id="KW-1003">Cell membrane</keyword>
<keyword evidence="6" id="KW-0050">Antiport</keyword>
<evidence type="ECO:0000256" key="3">
    <source>
        <dbReference type="ARBA" id="ARBA00010199"/>
    </source>
</evidence>
<dbReference type="CDD" id="cd13137">
    <property type="entry name" value="MATE_NorM_like"/>
    <property type="match status" value="1"/>
</dbReference>
<keyword evidence="8 13" id="KW-0812">Transmembrane</keyword>
<name>A0ABY5I505_9FIRM</name>
<accession>A0ABY5I505</accession>
<evidence type="ECO:0000256" key="10">
    <source>
        <dbReference type="ARBA" id="ARBA00023065"/>
    </source>
</evidence>
<feature type="transmembrane region" description="Helical" evidence="13">
    <location>
        <begin position="280"/>
        <end position="303"/>
    </location>
</feature>
<keyword evidence="9 13" id="KW-1133">Transmembrane helix</keyword>
<sequence>MQYIDAAMVGHLGPDASASIGIVSTSSWLLSGLCSAMATSFAVQVAQLIGASQYQKARRTLKMALIVSCVFSCILLSIGVMVNQHLLYWLGCDPSIFDNASAYFLVFTLSLPILQMNSLCSSMLQCSGNMKVPSLLNAAMCGLDVIYNFIFIHYLGVVGAAIGAALAQLTICIMILWYTTRYSPMLKFKKDEAFQFEKPTLKNAFQIGTPLAFEHIAICGAMIMSTKIIAPLGTIAIAAHTFAITAESLCYMPGYGLEAAATTLVGQCMGAKRKDLAKSFANFTVAFGAIIMGIIAIMMFFIAPLIFQILTPDLQTQTLAIEVLRIELFAEPLYGVSIVASGALRGAGDTLIPSLLNLFSIWGVRLSLSVILVQSMGLHGVWLAMCIELCVRGILLFFRQQRGQWLNKSF</sequence>
<dbReference type="EMBL" id="CP101620">
    <property type="protein sequence ID" value="UTY39862.1"/>
    <property type="molecule type" value="Genomic_DNA"/>
</dbReference>
<evidence type="ECO:0000256" key="2">
    <source>
        <dbReference type="ARBA" id="ARBA00004651"/>
    </source>
</evidence>
<feature type="transmembrane region" description="Helical" evidence="13">
    <location>
        <begin position="379"/>
        <end position="398"/>
    </location>
</feature>
<dbReference type="InterPro" id="IPR048279">
    <property type="entry name" value="MdtK-like"/>
</dbReference>
<evidence type="ECO:0000256" key="9">
    <source>
        <dbReference type="ARBA" id="ARBA00022989"/>
    </source>
</evidence>
<feature type="transmembrane region" description="Helical" evidence="13">
    <location>
        <begin position="28"/>
        <end position="51"/>
    </location>
</feature>
<keyword evidence="11 13" id="KW-0472">Membrane</keyword>
<evidence type="ECO:0000256" key="8">
    <source>
        <dbReference type="ARBA" id="ARBA00022692"/>
    </source>
</evidence>
<dbReference type="InterPro" id="IPR002528">
    <property type="entry name" value="MATE_fam"/>
</dbReference>
<keyword evidence="10" id="KW-0406">Ion transport</keyword>
<evidence type="ECO:0000313" key="14">
    <source>
        <dbReference type="EMBL" id="UTY39862.1"/>
    </source>
</evidence>
<dbReference type="PANTHER" id="PTHR43298:SF2">
    <property type="entry name" value="FMN_FAD EXPORTER YEEO-RELATED"/>
    <property type="match status" value="1"/>
</dbReference>
<keyword evidence="5" id="KW-0813">Transport</keyword>
<evidence type="ECO:0000256" key="11">
    <source>
        <dbReference type="ARBA" id="ARBA00023136"/>
    </source>
</evidence>
<dbReference type="PIRSF" id="PIRSF006603">
    <property type="entry name" value="DinF"/>
    <property type="match status" value="1"/>
</dbReference>
<evidence type="ECO:0000256" key="1">
    <source>
        <dbReference type="ARBA" id="ARBA00003408"/>
    </source>
</evidence>
<dbReference type="PANTHER" id="PTHR43298">
    <property type="entry name" value="MULTIDRUG RESISTANCE PROTEIN NORM-RELATED"/>
    <property type="match status" value="1"/>
</dbReference>
<comment type="subcellular location">
    <subcellularLocation>
        <location evidence="2">Cell membrane</location>
        <topology evidence="2">Multi-pass membrane protein</topology>
    </subcellularLocation>
</comment>
<feature type="transmembrane region" description="Helical" evidence="13">
    <location>
        <begin position="132"/>
        <end position="152"/>
    </location>
</feature>
<protein>
    <recommendedName>
        <fullName evidence="4">Probable multidrug resistance protein NorM</fullName>
    </recommendedName>
    <alternativeName>
        <fullName evidence="12">Multidrug-efflux transporter</fullName>
    </alternativeName>
</protein>